<gene>
    <name evidence="2" type="ORF">Zmor_008580</name>
</gene>
<name>A0AA38J1L5_9CUCU</name>
<proteinExistence type="predicted"/>
<organism evidence="2 3">
    <name type="scientific">Zophobas morio</name>
    <dbReference type="NCBI Taxonomy" id="2755281"/>
    <lineage>
        <taxon>Eukaryota</taxon>
        <taxon>Metazoa</taxon>
        <taxon>Ecdysozoa</taxon>
        <taxon>Arthropoda</taxon>
        <taxon>Hexapoda</taxon>
        <taxon>Insecta</taxon>
        <taxon>Pterygota</taxon>
        <taxon>Neoptera</taxon>
        <taxon>Endopterygota</taxon>
        <taxon>Coleoptera</taxon>
        <taxon>Polyphaga</taxon>
        <taxon>Cucujiformia</taxon>
        <taxon>Tenebrionidae</taxon>
        <taxon>Zophobas</taxon>
    </lineage>
</organism>
<protein>
    <submittedName>
        <fullName evidence="2">Uncharacterized protein</fullName>
    </submittedName>
</protein>
<dbReference type="EMBL" id="JALNTZ010000002">
    <property type="protein sequence ID" value="KAJ3664406.1"/>
    <property type="molecule type" value="Genomic_DNA"/>
</dbReference>
<evidence type="ECO:0000313" key="2">
    <source>
        <dbReference type="EMBL" id="KAJ3664406.1"/>
    </source>
</evidence>
<reference evidence="2" key="1">
    <citation type="journal article" date="2023" name="G3 (Bethesda)">
        <title>Whole genome assemblies of Zophobas morio and Tenebrio molitor.</title>
        <authorList>
            <person name="Kaur S."/>
            <person name="Stinson S.A."/>
            <person name="diCenzo G.C."/>
        </authorList>
    </citation>
    <scope>NUCLEOTIDE SEQUENCE</scope>
    <source>
        <strain evidence="2">QUZm001</strain>
    </source>
</reference>
<sequence>MSGVLEDENRKKLKEHVKEMEHTVQNLEEKIHESDHTDNQVMMSLQCDKIKYHGISNQLEEALKENQQLLNILQQKCNDNDISRTNSQGDVSRSCSTMSIVHLQYKYEELLANHHGLLKLLDIKSQDIKKVHDENVHLKTEIEELKQNLSQYDDKYSNLLAKFSKMKESKNLKIAKLKTHKETLQMVHNQLVNVLHNQCMEKDSLISNEIRHCVDSDKALLLREIKKNNMASYENFQLSQRVEFLKSRLKVGNKQRQCRQM</sequence>
<keyword evidence="3" id="KW-1185">Reference proteome</keyword>
<accession>A0AA38J1L5</accession>
<dbReference type="Proteomes" id="UP001168821">
    <property type="component" value="Unassembled WGS sequence"/>
</dbReference>
<evidence type="ECO:0000256" key="1">
    <source>
        <dbReference type="SAM" id="Coils"/>
    </source>
</evidence>
<feature type="coiled-coil region" evidence="1">
    <location>
        <begin position="128"/>
        <end position="162"/>
    </location>
</feature>
<keyword evidence="1" id="KW-0175">Coiled coil</keyword>
<comment type="caution">
    <text evidence="2">The sequence shown here is derived from an EMBL/GenBank/DDBJ whole genome shotgun (WGS) entry which is preliminary data.</text>
</comment>
<feature type="coiled-coil region" evidence="1">
    <location>
        <begin position="10"/>
        <end position="79"/>
    </location>
</feature>
<evidence type="ECO:0000313" key="3">
    <source>
        <dbReference type="Proteomes" id="UP001168821"/>
    </source>
</evidence>
<dbReference type="AlphaFoldDB" id="A0AA38J1L5"/>